<reference evidence="2" key="1">
    <citation type="submission" date="2021-09" db="EMBL/GenBank/DDBJ databases">
        <authorList>
            <consortium name="AG Swart"/>
            <person name="Singh M."/>
            <person name="Singh A."/>
            <person name="Seah K."/>
            <person name="Emmerich C."/>
        </authorList>
    </citation>
    <scope>NUCLEOTIDE SEQUENCE</scope>
    <source>
        <strain evidence="2">ATCC30299</strain>
    </source>
</reference>
<dbReference type="EMBL" id="CAJZBQ010000036">
    <property type="protein sequence ID" value="CAG9324699.1"/>
    <property type="molecule type" value="Genomic_DNA"/>
</dbReference>
<evidence type="ECO:0000259" key="1">
    <source>
        <dbReference type="Pfam" id="PF13302"/>
    </source>
</evidence>
<keyword evidence="3" id="KW-1185">Reference proteome</keyword>
<gene>
    <name evidence="2" type="ORF">BSTOLATCC_MIC36481</name>
</gene>
<evidence type="ECO:0000313" key="2">
    <source>
        <dbReference type="EMBL" id="CAG9324699.1"/>
    </source>
</evidence>
<dbReference type="InterPro" id="IPR016181">
    <property type="entry name" value="Acyl_CoA_acyltransferase"/>
</dbReference>
<comment type="caution">
    <text evidence="2">The sequence shown here is derived from an EMBL/GenBank/DDBJ whole genome shotgun (WGS) entry which is preliminary data.</text>
</comment>
<name>A0AAU9J955_9CILI</name>
<dbReference type="GO" id="GO:0016747">
    <property type="term" value="F:acyltransferase activity, transferring groups other than amino-acyl groups"/>
    <property type="evidence" value="ECO:0007669"/>
    <property type="project" value="InterPro"/>
</dbReference>
<dbReference type="Proteomes" id="UP001162131">
    <property type="component" value="Unassembled WGS sequence"/>
</dbReference>
<dbReference type="SUPFAM" id="SSF55729">
    <property type="entry name" value="Acyl-CoA N-acyltransferases (Nat)"/>
    <property type="match status" value="1"/>
</dbReference>
<sequence length="200" mass="23319">MALHAWIKPILLQGSYAVLEPLSHLRNQEFIDSLNDGELWKLWYTWIPKPENLEAEINRRLDLQVKGSMIPFSVIDKATNKAVGMTTYMNIDSQNKRVEIGSTWYRKSVQRTALNTECKLMLLTHAFEDLNCIAVEFRTHRFNRKSRNGIERLGAKLDGILRNHMIMADGVLRDTYVYSIIANEWPVVKKHLTHELQKNR</sequence>
<dbReference type="Pfam" id="PF13302">
    <property type="entry name" value="Acetyltransf_3"/>
    <property type="match status" value="1"/>
</dbReference>
<dbReference type="AlphaFoldDB" id="A0AAU9J955"/>
<organism evidence="2 3">
    <name type="scientific">Blepharisma stoltei</name>
    <dbReference type="NCBI Taxonomy" id="1481888"/>
    <lineage>
        <taxon>Eukaryota</taxon>
        <taxon>Sar</taxon>
        <taxon>Alveolata</taxon>
        <taxon>Ciliophora</taxon>
        <taxon>Postciliodesmatophora</taxon>
        <taxon>Heterotrichea</taxon>
        <taxon>Heterotrichida</taxon>
        <taxon>Blepharismidae</taxon>
        <taxon>Blepharisma</taxon>
    </lineage>
</organism>
<accession>A0AAU9J955</accession>
<evidence type="ECO:0000313" key="3">
    <source>
        <dbReference type="Proteomes" id="UP001162131"/>
    </source>
</evidence>
<feature type="domain" description="N-acetyltransferase" evidence="1">
    <location>
        <begin position="29"/>
        <end position="156"/>
    </location>
</feature>
<dbReference type="Gene3D" id="3.40.630.30">
    <property type="match status" value="1"/>
</dbReference>
<dbReference type="PANTHER" id="PTHR43610:SF1">
    <property type="entry name" value="N-ACETYLTRANSFERASE DOMAIN-CONTAINING PROTEIN"/>
    <property type="match status" value="1"/>
</dbReference>
<protein>
    <recommendedName>
        <fullName evidence="1">N-acetyltransferase domain-containing protein</fullName>
    </recommendedName>
</protein>
<dbReference type="InterPro" id="IPR000182">
    <property type="entry name" value="GNAT_dom"/>
</dbReference>
<proteinExistence type="predicted"/>
<dbReference type="PANTHER" id="PTHR43610">
    <property type="entry name" value="BLL6696 PROTEIN"/>
    <property type="match status" value="1"/>
</dbReference>